<dbReference type="Proteomes" id="UP000049983">
    <property type="component" value="Unassembled WGS sequence"/>
</dbReference>
<dbReference type="SMART" id="SM00530">
    <property type="entry name" value="HTH_XRE"/>
    <property type="match status" value="1"/>
</dbReference>
<organism evidence="2 3">
    <name type="scientific">Roseibium album</name>
    <dbReference type="NCBI Taxonomy" id="311410"/>
    <lineage>
        <taxon>Bacteria</taxon>
        <taxon>Pseudomonadati</taxon>
        <taxon>Pseudomonadota</taxon>
        <taxon>Alphaproteobacteria</taxon>
        <taxon>Hyphomicrobiales</taxon>
        <taxon>Stappiaceae</taxon>
        <taxon>Roseibium</taxon>
    </lineage>
</organism>
<feature type="domain" description="HTH cro/C1-type" evidence="1">
    <location>
        <begin position="16"/>
        <end position="70"/>
    </location>
</feature>
<keyword evidence="3" id="KW-1185">Reference proteome</keyword>
<dbReference type="Gene3D" id="3.30.450.180">
    <property type="match status" value="1"/>
</dbReference>
<proteinExistence type="predicted"/>
<dbReference type="Pfam" id="PF17765">
    <property type="entry name" value="MLTR_LBD"/>
    <property type="match status" value="1"/>
</dbReference>
<dbReference type="InterPro" id="IPR041413">
    <property type="entry name" value="MLTR_LBD"/>
</dbReference>
<protein>
    <submittedName>
        <fullName evidence="2">Anaerobic benzoate catabolism transcriptional regulator</fullName>
    </submittedName>
</protein>
<accession>A0A0M6ZGU8</accession>
<evidence type="ECO:0000313" key="3">
    <source>
        <dbReference type="Proteomes" id="UP000049983"/>
    </source>
</evidence>
<dbReference type="PANTHER" id="PTHR35010">
    <property type="entry name" value="BLL4672 PROTEIN-RELATED"/>
    <property type="match status" value="1"/>
</dbReference>
<dbReference type="AlphaFoldDB" id="A0A0M6ZGU8"/>
<evidence type="ECO:0000313" key="2">
    <source>
        <dbReference type="EMBL" id="CTQ68354.1"/>
    </source>
</evidence>
<dbReference type="PANTHER" id="PTHR35010:SF4">
    <property type="entry name" value="BLL5781 PROTEIN"/>
    <property type="match status" value="1"/>
</dbReference>
<dbReference type="SUPFAM" id="SSF47413">
    <property type="entry name" value="lambda repressor-like DNA-binding domains"/>
    <property type="match status" value="1"/>
</dbReference>
<dbReference type="GO" id="GO:0003677">
    <property type="term" value="F:DNA binding"/>
    <property type="evidence" value="ECO:0007669"/>
    <property type="project" value="InterPro"/>
</dbReference>
<name>A0A0M6ZGU8_9HYPH</name>
<dbReference type="InterPro" id="IPR001387">
    <property type="entry name" value="Cro/C1-type_HTH"/>
</dbReference>
<dbReference type="Pfam" id="PF01381">
    <property type="entry name" value="HTH_3"/>
    <property type="match status" value="1"/>
</dbReference>
<evidence type="ECO:0000259" key="1">
    <source>
        <dbReference type="PROSITE" id="PS50943"/>
    </source>
</evidence>
<dbReference type="InterPro" id="IPR010982">
    <property type="entry name" value="Lambda_DNA-bd_dom_sf"/>
</dbReference>
<dbReference type="PROSITE" id="PS50943">
    <property type="entry name" value="HTH_CROC1"/>
    <property type="match status" value="1"/>
</dbReference>
<dbReference type="OrthoDB" id="9785973at2"/>
<dbReference type="RefSeq" id="WP_055119548.1">
    <property type="nucleotide sequence ID" value="NZ_JBKAGW010000003.1"/>
</dbReference>
<reference evidence="3" key="1">
    <citation type="submission" date="2015-07" db="EMBL/GenBank/DDBJ databases">
        <authorList>
            <person name="Rodrigo-Torres Lidia"/>
            <person name="Arahal R.David."/>
        </authorList>
    </citation>
    <scope>NUCLEOTIDE SEQUENCE [LARGE SCALE GENOMIC DNA]</scope>
    <source>
        <strain evidence="3">CECT 5096</strain>
    </source>
</reference>
<dbReference type="CDD" id="cd00093">
    <property type="entry name" value="HTH_XRE"/>
    <property type="match status" value="1"/>
</dbReference>
<dbReference type="STRING" id="311410.LA5095_04801"/>
<sequence length="266" mass="29920">MSYNPNMDEPTFPGFLKNWRLRRRLSQLELSLQSGMSQRHISFLETGRSNPSRFAIVQLAEALQMPAAEVDAMLLSAGFAAKSSRNGWNGSIQRAVEASVDHVLKGHEPFPAVSIDRIWNLLKANEAAQRFFALAGARGDSNLLREILAAGPLRERIVNWQETARALLRLLELEITRRPHDREAHALFAELRSFDGVDELLSHPSSGVSAPVMTIRFRIEETELELFSLIATIGMSADATLDDLRIETLLPANDVTRDWFQSRFLQ</sequence>
<dbReference type="EMBL" id="CXWC01000003">
    <property type="protein sequence ID" value="CTQ68354.1"/>
    <property type="molecule type" value="Genomic_DNA"/>
</dbReference>
<dbReference type="Gene3D" id="1.10.260.40">
    <property type="entry name" value="lambda repressor-like DNA-binding domains"/>
    <property type="match status" value="1"/>
</dbReference>
<gene>
    <name evidence="2" type="ORF">LA5096_01780</name>
</gene>